<dbReference type="SUPFAM" id="SSF52518">
    <property type="entry name" value="Thiamin diphosphate-binding fold (THDP-binding)"/>
    <property type="match status" value="2"/>
</dbReference>
<dbReference type="InterPro" id="IPR012001">
    <property type="entry name" value="Thiamin_PyroP_enz_TPP-bd_dom"/>
</dbReference>
<dbReference type="NCBIfam" id="NF005114">
    <property type="entry name" value="PRK06546.1"/>
    <property type="match status" value="1"/>
</dbReference>
<name>A0A2N6T6K3_9CORY</name>
<dbReference type="InterPro" id="IPR011766">
    <property type="entry name" value="TPP_enzyme_TPP-bd"/>
</dbReference>
<comment type="similarity">
    <text evidence="1 3">Belongs to the TPP enzyme family.</text>
</comment>
<dbReference type="RefSeq" id="WP_102723447.1">
    <property type="nucleotide sequence ID" value="NZ_PNHG01000003.1"/>
</dbReference>
<reference evidence="7 8" key="1">
    <citation type="submission" date="2017-09" db="EMBL/GenBank/DDBJ databases">
        <title>Bacterial strain isolated from the female urinary microbiota.</title>
        <authorList>
            <person name="Thomas-White K."/>
            <person name="Kumar N."/>
            <person name="Forster S."/>
            <person name="Putonti C."/>
            <person name="Lawley T."/>
            <person name="Wolfe A.J."/>
        </authorList>
    </citation>
    <scope>NUCLEOTIDE SEQUENCE [LARGE SCALE GENOMIC DNA]</scope>
    <source>
        <strain evidence="7 8">UMB0792</strain>
    </source>
</reference>
<dbReference type="PANTHER" id="PTHR42981:SF2">
    <property type="entry name" value="PYRUVATE DEHYDROGENASE [UBIQUINONE]"/>
    <property type="match status" value="1"/>
</dbReference>
<keyword evidence="7" id="KW-0670">Pyruvate</keyword>
<evidence type="ECO:0000259" key="6">
    <source>
        <dbReference type="Pfam" id="PF02776"/>
    </source>
</evidence>
<dbReference type="Pfam" id="PF02775">
    <property type="entry name" value="TPP_enzyme_C"/>
    <property type="match status" value="1"/>
</dbReference>
<evidence type="ECO:0000259" key="5">
    <source>
        <dbReference type="Pfam" id="PF02775"/>
    </source>
</evidence>
<evidence type="ECO:0000256" key="3">
    <source>
        <dbReference type="RuleBase" id="RU362132"/>
    </source>
</evidence>
<feature type="domain" description="Thiamine pyrophosphate enzyme N-terminal TPP-binding" evidence="6">
    <location>
        <begin position="5"/>
        <end position="114"/>
    </location>
</feature>
<dbReference type="Gene3D" id="3.40.50.1220">
    <property type="entry name" value="TPP-binding domain"/>
    <property type="match status" value="1"/>
</dbReference>
<dbReference type="PANTHER" id="PTHR42981">
    <property type="entry name" value="PYRUVATE DEHYDROGENASE [UBIQUINONE]"/>
    <property type="match status" value="1"/>
</dbReference>
<comment type="caution">
    <text evidence="7">The sequence shown here is derived from an EMBL/GenBank/DDBJ whole genome shotgun (WGS) entry which is preliminary data.</text>
</comment>
<protein>
    <submittedName>
        <fullName evidence="7">Ubiquinone-dependent pyruvate dehydrogenase</fullName>
    </submittedName>
</protein>
<dbReference type="InterPro" id="IPR047211">
    <property type="entry name" value="POXB-like"/>
</dbReference>
<evidence type="ECO:0000256" key="1">
    <source>
        <dbReference type="ARBA" id="ARBA00007812"/>
    </source>
</evidence>
<dbReference type="InterPro" id="IPR029061">
    <property type="entry name" value="THDP-binding"/>
</dbReference>
<dbReference type="SUPFAM" id="SSF52467">
    <property type="entry name" value="DHS-like NAD/FAD-binding domain"/>
    <property type="match status" value="1"/>
</dbReference>
<keyword evidence="8" id="KW-1185">Reference proteome</keyword>
<dbReference type="Proteomes" id="UP000235836">
    <property type="component" value="Unassembled WGS sequence"/>
</dbReference>
<feature type="domain" description="Thiamine pyrophosphate enzyme central" evidence="4">
    <location>
        <begin position="193"/>
        <end position="318"/>
    </location>
</feature>
<dbReference type="GO" id="GO:0030976">
    <property type="term" value="F:thiamine pyrophosphate binding"/>
    <property type="evidence" value="ECO:0007669"/>
    <property type="project" value="InterPro"/>
</dbReference>
<dbReference type="InterPro" id="IPR029035">
    <property type="entry name" value="DHS-like_NAD/FAD-binding_dom"/>
</dbReference>
<dbReference type="CDD" id="cd02014">
    <property type="entry name" value="TPP_POX"/>
    <property type="match status" value="1"/>
</dbReference>
<dbReference type="GO" id="GO:0003824">
    <property type="term" value="F:catalytic activity"/>
    <property type="evidence" value="ECO:0007669"/>
    <property type="project" value="InterPro"/>
</dbReference>
<evidence type="ECO:0000259" key="4">
    <source>
        <dbReference type="Pfam" id="PF00205"/>
    </source>
</evidence>
<dbReference type="Pfam" id="PF00205">
    <property type="entry name" value="TPP_enzyme_M"/>
    <property type="match status" value="1"/>
</dbReference>
<keyword evidence="2 3" id="KW-0786">Thiamine pyrophosphate</keyword>
<dbReference type="InterPro" id="IPR047212">
    <property type="entry name" value="TPP_POXB-like"/>
</dbReference>
<dbReference type="AlphaFoldDB" id="A0A2N6T6K3"/>
<sequence length="583" mass="62787">MSKDFAHQIVATLEKNGVKRIYGIVGDSLNPVSDAVAESSIEWIHVRNEEAAAFAAGAESLVTGDLAVCAASCGPGNTHLIQGLYDSHRNGAKVLAIASHIPSQEIGSKFFQETHPEQIFAECSGYCEMVNSPEQGARILHHAIQSTMAGKGVSVFVLPGDIASQEAADVPLLESTIARGNNKRVFPDPAEAARLVQAINDAKTVTLFCGVGTAGAREEVLALAEKIKSPIGHSFGGKMHIQHDNPFDVGMNGLLGYGACYEASHKADLLILLGTDFPYNAWLPTKNVAQVDIKAENIGRRTQVQYPVVGDVKSVIENILPHVEEKKDRSFLDSMLKEHAKLLNYVIENFGHNEKATPIHPEYAAQLIDELADDNALFTVDTGMCNVWAARYITPNGKKDELASFRHGTMANALPQAIGAQAADRDRQVITFSGDGGMAMLLGELITVKEHNLPVKMMVFNNSTLGMVKLEMMVAGLKEFGTSHEGVKFADIAQAAGITSFRVEKPQDLKKTLKQALDHDGPVLVDIVTDPNALSLPPNFDWAMIKGFTESAVKTVLDGGIGNMVTLARSNLRNIKGAASIEF</sequence>
<evidence type="ECO:0000313" key="7">
    <source>
        <dbReference type="EMBL" id="PMC64939.1"/>
    </source>
</evidence>
<organism evidence="7 8">
    <name type="scientific">Corynebacterium tuscaniense</name>
    <dbReference type="NCBI Taxonomy" id="302449"/>
    <lineage>
        <taxon>Bacteria</taxon>
        <taxon>Bacillati</taxon>
        <taxon>Actinomycetota</taxon>
        <taxon>Actinomycetes</taxon>
        <taxon>Mycobacteriales</taxon>
        <taxon>Corynebacteriaceae</taxon>
        <taxon>Corynebacterium</taxon>
    </lineage>
</organism>
<dbReference type="InterPro" id="IPR012000">
    <property type="entry name" value="Thiamin_PyroP_enz_cen_dom"/>
</dbReference>
<dbReference type="GO" id="GO:0000287">
    <property type="term" value="F:magnesium ion binding"/>
    <property type="evidence" value="ECO:0007669"/>
    <property type="project" value="InterPro"/>
</dbReference>
<feature type="domain" description="Thiamine pyrophosphate enzyme TPP-binding" evidence="5">
    <location>
        <begin position="381"/>
        <end position="527"/>
    </location>
</feature>
<accession>A0A2N6T6K3</accession>
<dbReference type="Gene3D" id="3.40.50.970">
    <property type="match status" value="2"/>
</dbReference>
<gene>
    <name evidence="7" type="ORF">CJ203_02685</name>
</gene>
<dbReference type="EMBL" id="PNHG01000003">
    <property type="protein sequence ID" value="PMC64939.1"/>
    <property type="molecule type" value="Genomic_DNA"/>
</dbReference>
<dbReference type="Pfam" id="PF02776">
    <property type="entry name" value="TPP_enzyme_N"/>
    <property type="match status" value="1"/>
</dbReference>
<evidence type="ECO:0000313" key="8">
    <source>
        <dbReference type="Proteomes" id="UP000235836"/>
    </source>
</evidence>
<evidence type="ECO:0000256" key="2">
    <source>
        <dbReference type="ARBA" id="ARBA00023052"/>
    </source>
</evidence>
<keyword evidence="7" id="KW-0830">Ubiquinone</keyword>
<proteinExistence type="inferred from homology"/>